<dbReference type="PANTHER" id="PTHR34107">
    <property type="entry name" value="SLL0198 PROTEIN-RELATED"/>
    <property type="match status" value="1"/>
</dbReference>
<sequence length="201" mass="22167">MGQPAEKQHRPATYADLDAVPEHLVAELLHGVLYTFPRPATPHTNAASYLAADLITPFGRGRGGPGGWHIYVDPRLHLGPHVLVPDLAGWRRERVPQMPRAPAITIAPDWLCEVLSPSTAAHDRIRKMPMYAAANVPWLWLVDPLLRTLEVFHLNASGWYEQQQAFADDEVVRAQPFADIALELAGWWEGVAPEGDAAPGT</sequence>
<name>A0A017SWP7_9BACT</name>
<feature type="domain" description="Putative restriction endonuclease" evidence="1">
    <location>
        <begin position="14"/>
        <end position="182"/>
    </location>
</feature>
<dbReference type="EMBL" id="ASRX01000100">
    <property type="protein sequence ID" value="EYF00746.1"/>
    <property type="molecule type" value="Genomic_DNA"/>
</dbReference>
<reference evidence="2 3" key="1">
    <citation type="submission" date="2013-05" db="EMBL/GenBank/DDBJ databases">
        <title>Genome assembly of Chondromyces apiculatus DSM 436.</title>
        <authorList>
            <person name="Sharma G."/>
            <person name="Khatri I."/>
            <person name="Kaur C."/>
            <person name="Mayilraj S."/>
            <person name="Subramanian S."/>
        </authorList>
    </citation>
    <scope>NUCLEOTIDE SEQUENCE [LARGE SCALE GENOMIC DNA]</scope>
    <source>
        <strain evidence="2 3">DSM 436</strain>
    </source>
</reference>
<gene>
    <name evidence="2" type="ORF">CAP_0314</name>
</gene>
<dbReference type="Pfam" id="PF05685">
    <property type="entry name" value="Uma2"/>
    <property type="match status" value="1"/>
</dbReference>
<proteinExistence type="predicted"/>
<dbReference type="InterPro" id="IPR012296">
    <property type="entry name" value="Nuclease_put_TT1808"/>
</dbReference>
<accession>A0A017SWP7</accession>
<evidence type="ECO:0000313" key="3">
    <source>
        <dbReference type="Proteomes" id="UP000019678"/>
    </source>
</evidence>
<comment type="caution">
    <text evidence="2">The sequence shown here is derived from an EMBL/GenBank/DDBJ whole genome shotgun (WGS) entry which is preliminary data.</text>
</comment>
<dbReference type="InterPro" id="IPR008538">
    <property type="entry name" value="Uma2"/>
</dbReference>
<dbReference type="SUPFAM" id="SSF52980">
    <property type="entry name" value="Restriction endonuclease-like"/>
    <property type="match status" value="1"/>
</dbReference>
<dbReference type="STRING" id="1192034.CAP_0314"/>
<organism evidence="2 3">
    <name type="scientific">Chondromyces apiculatus DSM 436</name>
    <dbReference type="NCBI Taxonomy" id="1192034"/>
    <lineage>
        <taxon>Bacteria</taxon>
        <taxon>Pseudomonadati</taxon>
        <taxon>Myxococcota</taxon>
        <taxon>Polyangia</taxon>
        <taxon>Polyangiales</taxon>
        <taxon>Polyangiaceae</taxon>
        <taxon>Chondromyces</taxon>
    </lineage>
</organism>
<keyword evidence="3" id="KW-1185">Reference proteome</keyword>
<dbReference type="Proteomes" id="UP000019678">
    <property type="component" value="Unassembled WGS sequence"/>
</dbReference>
<protein>
    <recommendedName>
        <fullName evidence="1">Putative restriction endonuclease domain-containing protein</fullName>
    </recommendedName>
</protein>
<evidence type="ECO:0000259" key="1">
    <source>
        <dbReference type="Pfam" id="PF05685"/>
    </source>
</evidence>
<dbReference type="Gene3D" id="3.90.1570.10">
    <property type="entry name" value="tt1808, chain A"/>
    <property type="match status" value="1"/>
</dbReference>
<dbReference type="eggNOG" id="COG4636">
    <property type="taxonomic scope" value="Bacteria"/>
</dbReference>
<dbReference type="OrthoDB" id="5518193at2"/>
<dbReference type="CDD" id="cd06260">
    <property type="entry name" value="DUF820-like"/>
    <property type="match status" value="1"/>
</dbReference>
<evidence type="ECO:0000313" key="2">
    <source>
        <dbReference type="EMBL" id="EYF00746.1"/>
    </source>
</evidence>
<dbReference type="PANTHER" id="PTHR34107:SF4">
    <property type="entry name" value="SLL1222 PROTEIN"/>
    <property type="match status" value="1"/>
</dbReference>
<dbReference type="InterPro" id="IPR011335">
    <property type="entry name" value="Restrct_endonuc-II-like"/>
</dbReference>
<dbReference type="AlphaFoldDB" id="A0A017SWP7"/>
<dbReference type="RefSeq" id="WP_044250625.1">
    <property type="nucleotide sequence ID" value="NZ_ASRX01000100.1"/>
</dbReference>